<dbReference type="EMBL" id="CAEZTJ010000062">
    <property type="protein sequence ID" value="CAB4567731.1"/>
    <property type="molecule type" value="Genomic_DNA"/>
</dbReference>
<evidence type="ECO:0000256" key="2">
    <source>
        <dbReference type="SAM" id="Phobius"/>
    </source>
</evidence>
<sequence length="238" mass="25914">MADSEKKLSRAEKRAAKKAARAARGPRFKVVRDAYAVTKKEKPYIAALLSMIFIAVLAVGIMIGAFLGRPGYAAFLTTPLAFLVAFIVFTRAATSAAYSTIEGQPGAAASVLMSIRKGWTIDTAVNVNRNQDMVHRAVGKAGIVLVGEGRDGVKILLNDERKRMERVAPGVPVHTLVCGEIEGQISVRKLQRQMKKFPKKLSTTQVRELRARIKSVGGMNIPLPKGPMPKNIKIPKRP</sequence>
<proteinExistence type="predicted"/>
<organism evidence="3">
    <name type="scientific">freshwater metagenome</name>
    <dbReference type="NCBI Taxonomy" id="449393"/>
    <lineage>
        <taxon>unclassified sequences</taxon>
        <taxon>metagenomes</taxon>
        <taxon>ecological metagenomes</taxon>
    </lineage>
</organism>
<keyword evidence="2" id="KW-0812">Transmembrane</keyword>
<protein>
    <submittedName>
        <fullName evidence="3">Unannotated protein</fullName>
    </submittedName>
</protein>
<accession>A0A6J6DUB0</accession>
<evidence type="ECO:0000313" key="3">
    <source>
        <dbReference type="EMBL" id="CAB4567731.1"/>
    </source>
</evidence>
<evidence type="ECO:0000256" key="1">
    <source>
        <dbReference type="SAM" id="MobiDB-lite"/>
    </source>
</evidence>
<feature type="transmembrane region" description="Helical" evidence="2">
    <location>
        <begin position="72"/>
        <end position="89"/>
    </location>
</feature>
<keyword evidence="2" id="KW-1133">Transmembrane helix</keyword>
<keyword evidence="2" id="KW-0472">Membrane</keyword>
<feature type="transmembrane region" description="Helical" evidence="2">
    <location>
        <begin position="44"/>
        <end position="66"/>
    </location>
</feature>
<dbReference type="InterPro" id="IPR025445">
    <property type="entry name" value="DUF4191"/>
</dbReference>
<gene>
    <name evidence="3" type="ORF">UFOPK1650_00543</name>
</gene>
<reference evidence="3" key="1">
    <citation type="submission" date="2020-05" db="EMBL/GenBank/DDBJ databases">
        <authorList>
            <person name="Chiriac C."/>
            <person name="Salcher M."/>
            <person name="Ghai R."/>
            <person name="Kavagutti S V."/>
        </authorList>
    </citation>
    <scope>NUCLEOTIDE SEQUENCE</scope>
</reference>
<dbReference type="AlphaFoldDB" id="A0A6J6DUB0"/>
<name>A0A6J6DUB0_9ZZZZ</name>
<feature type="region of interest" description="Disordered" evidence="1">
    <location>
        <begin position="217"/>
        <end position="238"/>
    </location>
</feature>
<dbReference type="Pfam" id="PF13829">
    <property type="entry name" value="DUF4191"/>
    <property type="match status" value="1"/>
</dbReference>